<accession>A0ABR7HGX0</accession>
<organism evidence="1 2">
    <name type="scientific">Hungatella hominis</name>
    <dbReference type="NCBI Taxonomy" id="2763050"/>
    <lineage>
        <taxon>Bacteria</taxon>
        <taxon>Bacillati</taxon>
        <taxon>Bacillota</taxon>
        <taxon>Clostridia</taxon>
        <taxon>Lachnospirales</taxon>
        <taxon>Lachnospiraceae</taxon>
        <taxon>Hungatella</taxon>
    </lineage>
</organism>
<comment type="caution">
    <text evidence="1">The sequence shown here is derived from an EMBL/GenBank/DDBJ whole genome shotgun (WGS) entry which is preliminary data.</text>
</comment>
<protein>
    <submittedName>
        <fullName evidence="1">Phage gp6-like head-tail connector protein</fullName>
    </submittedName>
</protein>
<dbReference type="EMBL" id="JACOPB010000035">
    <property type="protein sequence ID" value="MBC5712429.1"/>
    <property type="molecule type" value="Genomic_DNA"/>
</dbReference>
<reference evidence="1 2" key="1">
    <citation type="submission" date="2020-08" db="EMBL/GenBank/DDBJ databases">
        <title>Genome public.</title>
        <authorList>
            <person name="Liu C."/>
            <person name="Sun Q."/>
        </authorList>
    </citation>
    <scope>NUCLEOTIDE SEQUENCE [LARGE SCALE GENOMIC DNA]</scope>
    <source>
        <strain evidence="1 2">NSJ-66</strain>
    </source>
</reference>
<keyword evidence="2" id="KW-1185">Reference proteome</keyword>
<sequence length="93" mass="11155">MDQILVEFKQRMKIYHASEDETLRDILKTSYEDIRHLIGDFDIRQYQAGKELVFERSRYVYNDSLEYFYANFQQRILDLSLELMGGGNYASKL</sequence>
<dbReference type="RefSeq" id="WP_187024844.1">
    <property type="nucleotide sequence ID" value="NZ_JACOPB010000035.1"/>
</dbReference>
<evidence type="ECO:0000313" key="2">
    <source>
        <dbReference type="Proteomes" id="UP000634672"/>
    </source>
</evidence>
<evidence type="ECO:0000313" key="1">
    <source>
        <dbReference type="EMBL" id="MBC5712429.1"/>
    </source>
</evidence>
<dbReference type="Proteomes" id="UP000634672">
    <property type="component" value="Unassembled WGS sequence"/>
</dbReference>
<name>A0ABR7HGX0_9FIRM</name>
<proteinExistence type="predicted"/>
<gene>
    <name evidence="1" type="ORF">H8S75_31505</name>
</gene>